<reference evidence="3 4" key="1">
    <citation type="submission" date="2019-07" db="EMBL/GenBank/DDBJ databases">
        <title>Rufibacter sp. nov., isolated from lake sediment.</title>
        <authorList>
            <person name="Qu J.-H."/>
        </authorList>
    </citation>
    <scope>NUCLEOTIDE SEQUENCE [LARGE SCALE GENOMIC DNA]</scope>
    <source>
        <strain evidence="3 4">NBS58-1</strain>
    </source>
</reference>
<dbReference type="PANTHER" id="PTHR30273">
    <property type="entry name" value="PERIPLASMIC SIGNAL SENSOR AND SIGMA FACTOR ACTIVATOR FECR-RELATED"/>
    <property type="match status" value="1"/>
</dbReference>
<dbReference type="Pfam" id="PF04773">
    <property type="entry name" value="FecR"/>
    <property type="match status" value="1"/>
</dbReference>
<dbReference type="PIRSF" id="PIRSF018266">
    <property type="entry name" value="FecR"/>
    <property type="match status" value="1"/>
</dbReference>
<evidence type="ECO:0000259" key="1">
    <source>
        <dbReference type="Pfam" id="PF04773"/>
    </source>
</evidence>
<dbReference type="GO" id="GO:0016989">
    <property type="term" value="F:sigma factor antagonist activity"/>
    <property type="evidence" value="ECO:0007669"/>
    <property type="project" value="TreeGrafter"/>
</dbReference>
<dbReference type="InterPro" id="IPR012373">
    <property type="entry name" value="Ferrdict_sens_TM"/>
</dbReference>
<feature type="domain" description="Protein FecR C-terminal" evidence="2">
    <location>
        <begin position="270"/>
        <end position="340"/>
    </location>
</feature>
<dbReference type="Gene3D" id="3.55.50.30">
    <property type="match status" value="1"/>
</dbReference>
<gene>
    <name evidence="3" type="ORF">FOA19_05990</name>
</gene>
<dbReference type="OrthoDB" id="1099916at2"/>
<dbReference type="Pfam" id="PF16344">
    <property type="entry name" value="FecR_C"/>
    <property type="match status" value="1"/>
</dbReference>
<dbReference type="EMBL" id="VKKY01000001">
    <property type="protein sequence ID" value="KAA3440211.1"/>
    <property type="molecule type" value="Genomic_DNA"/>
</dbReference>
<name>A0A5B6TIG9_9BACT</name>
<protein>
    <submittedName>
        <fullName evidence="3">DUF4974 domain-containing protein</fullName>
    </submittedName>
</protein>
<sequence length="345" mass="39120">MDQHLLDRFYKGACAPGEVKAVLEWFKHQKLTPEQELEMKELWAQAEHQQSEPTYAHDADKTWRSLEALIQKDAQNETQEAKVLPLQPSAWTKWMRVAASILLPLGLVWFVASQYFQKESAVGKMMAVQTAPGEWKTIQLEDGSSVVMRPGSKVSYLVPFAQNRRDIALEGEAFFQVAKDKDRPFVVKSGSIYTQALGTSFNIRYQPKDTAISVALATGVVKISKGEEKEEATLAQLVPGQQLVFNRKDQKHAVDTFKAQEVLGWKDGVLYFKQASLEEVVDRIENWYGVQIDVKGMGPTSKKAWSYTGEYRQQSLPQVLEGIGFVKHFTYQVNQDQVQITFKKP</sequence>
<dbReference type="Gene3D" id="2.60.120.1440">
    <property type="match status" value="1"/>
</dbReference>
<proteinExistence type="predicted"/>
<organism evidence="3 4">
    <name type="scientific">Rufibacter hautae</name>
    <dbReference type="NCBI Taxonomy" id="2595005"/>
    <lineage>
        <taxon>Bacteria</taxon>
        <taxon>Pseudomonadati</taxon>
        <taxon>Bacteroidota</taxon>
        <taxon>Cytophagia</taxon>
        <taxon>Cytophagales</taxon>
        <taxon>Hymenobacteraceae</taxon>
        <taxon>Rufibacter</taxon>
    </lineage>
</organism>
<dbReference type="InterPro" id="IPR032508">
    <property type="entry name" value="FecR_C"/>
</dbReference>
<accession>A0A5B6TIG9</accession>
<comment type="caution">
    <text evidence="3">The sequence shown here is derived from an EMBL/GenBank/DDBJ whole genome shotgun (WGS) entry which is preliminary data.</text>
</comment>
<evidence type="ECO:0000313" key="3">
    <source>
        <dbReference type="EMBL" id="KAA3440211.1"/>
    </source>
</evidence>
<evidence type="ECO:0000313" key="4">
    <source>
        <dbReference type="Proteomes" id="UP000324133"/>
    </source>
</evidence>
<dbReference type="RefSeq" id="WP_149089848.1">
    <property type="nucleotide sequence ID" value="NZ_VKKY01000001.1"/>
</dbReference>
<feature type="domain" description="FecR protein" evidence="1">
    <location>
        <begin position="128"/>
        <end position="215"/>
    </location>
</feature>
<keyword evidence="4" id="KW-1185">Reference proteome</keyword>
<dbReference type="AlphaFoldDB" id="A0A5B6TIG9"/>
<evidence type="ECO:0000259" key="2">
    <source>
        <dbReference type="Pfam" id="PF16344"/>
    </source>
</evidence>
<dbReference type="Proteomes" id="UP000324133">
    <property type="component" value="Unassembled WGS sequence"/>
</dbReference>
<dbReference type="InterPro" id="IPR006860">
    <property type="entry name" value="FecR"/>
</dbReference>
<dbReference type="PANTHER" id="PTHR30273:SF2">
    <property type="entry name" value="PROTEIN FECR"/>
    <property type="match status" value="1"/>
</dbReference>